<proteinExistence type="predicted"/>
<accession>A0AAV4P6A2</accession>
<dbReference type="AlphaFoldDB" id="A0AAV4P6A2"/>
<dbReference type="EMBL" id="BPLR01021522">
    <property type="protein sequence ID" value="GIX90687.1"/>
    <property type="molecule type" value="Genomic_DNA"/>
</dbReference>
<organism evidence="1 2">
    <name type="scientific">Caerostris extrusa</name>
    <name type="common">Bark spider</name>
    <name type="synonym">Caerostris bankana</name>
    <dbReference type="NCBI Taxonomy" id="172846"/>
    <lineage>
        <taxon>Eukaryota</taxon>
        <taxon>Metazoa</taxon>
        <taxon>Ecdysozoa</taxon>
        <taxon>Arthropoda</taxon>
        <taxon>Chelicerata</taxon>
        <taxon>Arachnida</taxon>
        <taxon>Araneae</taxon>
        <taxon>Araneomorphae</taxon>
        <taxon>Entelegynae</taxon>
        <taxon>Araneoidea</taxon>
        <taxon>Araneidae</taxon>
        <taxon>Caerostris</taxon>
    </lineage>
</organism>
<reference evidence="1 2" key="1">
    <citation type="submission" date="2021-06" db="EMBL/GenBank/DDBJ databases">
        <title>Caerostris extrusa draft genome.</title>
        <authorList>
            <person name="Kono N."/>
            <person name="Arakawa K."/>
        </authorList>
    </citation>
    <scope>NUCLEOTIDE SEQUENCE [LARGE SCALE GENOMIC DNA]</scope>
</reference>
<evidence type="ECO:0000313" key="2">
    <source>
        <dbReference type="Proteomes" id="UP001054945"/>
    </source>
</evidence>
<comment type="caution">
    <text evidence="1">The sequence shown here is derived from an EMBL/GenBank/DDBJ whole genome shotgun (WGS) entry which is preliminary data.</text>
</comment>
<protein>
    <submittedName>
        <fullName evidence="1">Uncharacterized protein</fullName>
    </submittedName>
</protein>
<evidence type="ECO:0000313" key="1">
    <source>
        <dbReference type="EMBL" id="GIX90687.1"/>
    </source>
</evidence>
<name>A0AAV4P6A2_CAEEX</name>
<dbReference type="Proteomes" id="UP001054945">
    <property type="component" value="Unassembled WGS sequence"/>
</dbReference>
<sequence>MLEMELDWFSMLEIWTGFSMLEMELVFSVGDGTGLVFNFGTCFHVSCTGHCLETKAEKRSVVTPYPSQRREKTFPAPCVQWGAAMQFLLCDAL</sequence>
<gene>
    <name evidence="1" type="ORF">CEXT_755491</name>
</gene>
<keyword evidence="2" id="KW-1185">Reference proteome</keyword>